<dbReference type="EMBL" id="AP022581">
    <property type="protein sequence ID" value="BBX98627.1"/>
    <property type="molecule type" value="Genomic_DNA"/>
</dbReference>
<feature type="region of interest" description="Disordered" evidence="1">
    <location>
        <begin position="474"/>
        <end position="549"/>
    </location>
</feature>
<evidence type="ECO:0000313" key="2">
    <source>
        <dbReference type="EMBL" id="BBX98627.1"/>
    </source>
</evidence>
<gene>
    <name evidence="2" type="ORF">MLAC_39210</name>
</gene>
<dbReference type="Proteomes" id="UP000466396">
    <property type="component" value="Chromosome"/>
</dbReference>
<protein>
    <submittedName>
        <fullName evidence="2">Transposase</fullName>
    </submittedName>
</protein>
<feature type="compositionally biased region" description="Low complexity" evidence="1">
    <location>
        <begin position="511"/>
        <end position="522"/>
    </location>
</feature>
<evidence type="ECO:0000256" key="1">
    <source>
        <dbReference type="SAM" id="MobiDB-lite"/>
    </source>
</evidence>
<dbReference type="KEGG" id="mlj:MLAC_39210"/>
<dbReference type="RefSeq" id="WP_163745568.1">
    <property type="nucleotide sequence ID" value="NZ_AP022581.1"/>
</dbReference>
<proteinExistence type="predicted"/>
<organism evidence="2 3">
    <name type="scientific">Mycobacterium lacus</name>
    <dbReference type="NCBI Taxonomy" id="169765"/>
    <lineage>
        <taxon>Bacteria</taxon>
        <taxon>Bacillati</taxon>
        <taxon>Actinomycetota</taxon>
        <taxon>Actinomycetes</taxon>
        <taxon>Mycobacteriales</taxon>
        <taxon>Mycobacteriaceae</taxon>
        <taxon>Mycobacterium</taxon>
    </lineage>
</organism>
<evidence type="ECO:0000313" key="3">
    <source>
        <dbReference type="Proteomes" id="UP000466396"/>
    </source>
</evidence>
<dbReference type="AlphaFoldDB" id="A0A7I7NSX8"/>
<sequence>MGKQLRRIGDPVVAAGPAGVRVRTRLHLTEEEAAALGAIGEFLGSVYRRELAHRITLGRMDRKQHGRWRAERKQAITVVASSRWAGAITRAVEDQYQLGMRALTAEVTNVRAAIGVLESRCALRPGEVAAPADVVGGPRRQSRRPVRGYASAAQRFSKTRRLATLRTRLAVAEADLAAGRPSITVGGNRLWHTRQHLDAAEMSEQQWRDRWTAARMFLTADGETGKAAGNETIRVDESGQLRIKVPAALVDRFGTHLHIAAPVAFGHRCQEWADRVAGRRAVRYDITFNPAKGRWYLDASWTTTPGPAPTLEELRAGPVLGVDLNADHLAACVLDCSGNPVGAPVTIPVDTAGLPATRRDGRVRAAITALLDLAVHHNCSAVAVENLDFTDARATGRETLGRGQRGKRLRRAVAGIPTRRFRDRLTSMATRRGIAVIGVDPAYTSLWGRQHWRKPLQQQTSNPAAVTVHHGAAAAIGRRGLGNPIRRRPAGPRTQQRMRAGTPPARPDQPPGTTRRCRSSGSPPRPQRRRGMPVHQRTPTISGQHRSGRTGLLLLTNQERFDWFAWKNASYDLRHAKGKRGRWTLRLNTTGSRRVC</sequence>
<accession>A0A7I7NSX8</accession>
<name>A0A7I7NSX8_9MYCO</name>
<keyword evidence="3" id="KW-1185">Reference proteome</keyword>
<reference evidence="2 3" key="1">
    <citation type="journal article" date="2019" name="Emerg. Microbes Infect.">
        <title>Comprehensive subspecies identification of 175 nontuberculous mycobacteria species based on 7547 genomic profiles.</title>
        <authorList>
            <person name="Matsumoto Y."/>
            <person name="Kinjo T."/>
            <person name="Motooka D."/>
            <person name="Nabeya D."/>
            <person name="Jung N."/>
            <person name="Uechi K."/>
            <person name="Horii T."/>
            <person name="Iida T."/>
            <person name="Fujita J."/>
            <person name="Nakamura S."/>
        </authorList>
    </citation>
    <scope>NUCLEOTIDE SEQUENCE [LARGE SCALE GENOMIC DNA]</scope>
    <source>
        <strain evidence="2 3">JCM 15657</strain>
    </source>
</reference>